<protein>
    <submittedName>
        <fullName evidence="10">MOXD1 protein</fullName>
    </submittedName>
</protein>
<reference evidence="10" key="1">
    <citation type="submission" date="2022-01" db="EMBL/GenBank/DDBJ databases">
        <authorList>
            <person name="Braso-Vives M."/>
        </authorList>
    </citation>
    <scope>NUCLEOTIDE SEQUENCE</scope>
</reference>
<dbReference type="Pfam" id="PF01082">
    <property type="entry name" value="Cu2_monooxygen"/>
    <property type="match status" value="1"/>
</dbReference>
<dbReference type="GO" id="GO:0042421">
    <property type="term" value="P:norepinephrine biosynthetic process"/>
    <property type="evidence" value="ECO:0007669"/>
    <property type="project" value="TreeGrafter"/>
</dbReference>
<keyword evidence="8" id="KW-0325">Glycoprotein</keyword>
<dbReference type="GO" id="GO:0030667">
    <property type="term" value="C:secretory granule membrane"/>
    <property type="evidence" value="ECO:0007669"/>
    <property type="project" value="TreeGrafter"/>
</dbReference>
<dbReference type="PANTHER" id="PTHR10157:SF23">
    <property type="entry name" value="MOXD1 HOMOLOG 1"/>
    <property type="match status" value="1"/>
</dbReference>
<dbReference type="Proteomes" id="UP000838412">
    <property type="component" value="Chromosome 1"/>
</dbReference>
<comment type="similarity">
    <text evidence="2">Belongs to the copper type II ascorbate-dependent monooxygenase family.</text>
</comment>
<dbReference type="InterPro" id="IPR005018">
    <property type="entry name" value="DOMON_domain"/>
</dbReference>
<dbReference type="SMART" id="SM00664">
    <property type="entry name" value="DoH"/>
    <property type="match status" value="1"/>
</dbReference>
<proteinExistence type="inferred from homology"/>
<evidence type="ECO:0000256" key="2">
    <source>
        <dbReference type="ARBA" id="ARBA00010676"/>
    </source>
</evidence>
<evidence type="ECO:0000256" key="4">
    <source>
        <dbReference type="ARBA" id="ARBA00023002"/>
    </source>
</evidence>
<dbReference type="AlphaFoldDB" id="A0A8J9W0V0"/>
<comment type="cofactor">
    <cofactor evidence="1">
        <name>Cu(2+)</name>
        <dbReference type="ChEBI" id="CHEBI:29036"/>
    </cofactor>
</comment>
<feature type="domain" description="DOMON" evidence="9">
    <location>
        <begin position="63"/>
        <end position="176"/>
    </location>
</feature>
<evidence type="ECO:0000256" key="5">
    <source>
        <dbReference type="ARBA" id="ARBA00023008"/>
    </source>
</evidence>
<keyword evidence="7" id="KW-1015">Disulfide bond</keyword>
<sequence>MDRQLLKLEMGVVLDRQLLVLPSGMGLDLAHGVLILSHSRHTWRELCCIRRFHPHHESLDEEGKFHLFWKFDDEKIEFEAQVQTTGWVGLGLSPNGGMPGSDIAIGWVKDGTVHLTDRYAEAQEQPPVDESQDWELVSGYENGTHTVLRFNRKLTTCDVRDRVINGDTMRVLWAWHDDDPEDESGVGGPAYHGGNRGVRSTILLSNIIDTAKSGGAVNYTFDIAMNNVLIPDNQDTTYWCRVFQLPNLASKHHMIKFEPIITTGNEGVVHHLLIYRCDKHRDVTILPEEHPGHECDGPNMPRDWRPCYRGTLLAAWAVGQEALVAPDHVGFPIGDEDDTGYVLMEMHYDNPQLASGIHDSSGLRLTYTPELRDNDMGALEVGVVVTKYHVIPPHTEAFVSVGFCNTNCLNAFLEELGQPIHIVGVTFHSHLLGVKMRARLIHEGVETDISRDDNYDFNLQFTRMLKEEITVYPGDSLITECTYSSMHRDQVTYGGLGTPDEMCQAYFQYYPKFNLAKCDSTPSLFTTVGFAGISNIDFDYDTLELTITAPADMVHMSYEQAMEAVPWTDQMAQTFSQNLMNGFFPHHTRCKATHQSDIDTVRMLNS</sequence>
<organism evidence="10 11">
    <name type="scientific">Branchiostoma lanceolatum</name>
    <name type="common">Common lancelet</name>
    <name type="synonym">Amphioxus lanceolatum</name>
    <dbReference type="NCBI Taxonomy" id="7740"/>
    <lineage>
        <taxon>Eukaryota</taxon>
        <taxon>Metazoa</taxon>
        <taxon>Chordata</taxon>
        <taxon>Cephalochordata</taxon>
        <taxon>Leptocardii</taxon>
        <taxon>Amphioxiformes</taxon>
        <taxon>Branchiostomatidae</taxon>
        <taxon>Branchiostoma</taxon>
    </lineage>
</organism>
<dbReference type="Pfam" id="PF03712">
    <property type="entry name" value="Cu2_monoox_C"/>
    <property type="match status" value="1"/>
</dbReference>
<dbReference type="GO" id="GO:0005507">
    <property type="term" value="F:copper ion binding"/>
    <property type="evidence" value="ECO:0007669"/>
    <property type="project" value="InterPro"/>
</dbReference>
<dbReference type="InterPro" id="IPR028460">
    <property type="entry name" value="Tbh/DBH"/>
</dbReference>
<evidence type="ECO:0000259" key="9">
    <source>
        <dbReference type="PROSITE" id="PS50836"/>
    </source>
</evidence>
<keyword evidence="4" id="KW-0560">Oxidoreductase</keyword>
<gene>
    <name evidence="10" type="primary">MOXD1</name>
    <name evidence="10" type="ORF">BLAG_LOCUS2185</name>
</gene>
<evidence type="ECO:0000256" key="6">
    <source>
        <dbReference type="ARBA" id="ARBA00023033"/>
    </source>
</evidence>
<dbReference type="InterPro" id="IPR000945">
    <property type="entry name" value="DBH-like"/>
</dbReference>
<keyword evidence="5" id="KW-0186">Copper</keyword>
<keyword evidence="3" id="KW-0479">Metal-binding</keyword>
<dbReference type="InterPro" id="IPR008977">
    <property type="entry name" value="PHM/PNGase_F_dom_sf"/>
</dbReference>
<dbReference type="OrthoDB" id="10003276at2759"/>
<evidence type="ECO:0000313" key="11">
    <source>
        <dbReference type="Proteomes" id="UP000838412"/>
    </source>
</evidence>
<dbReference type="InterPro" id="IPR024548">
    <property type="entry name" value="Cu2_monoox_C"/>
</dbReference>
<evidence type="ECO:0000256" key="3">
    <source>
        <dbReference type="ARBA" id="ARBA00022723"/>
    </source>
</evidence>
<dbReference type="GO" id="GO:0004500">
    <property type="term" value="F:dopamine beta-monooxygenase activity"/>
    <property type="evidence" value="ECO:0007669"/>
    <property type="project" value="InterPro"/>
</dbReference>
<evidence type="ECO:0000256" key="7">
    <source>
        <dbReference type="ARBA" id="ARBA00023157"/>
    </source>
</evidence>
<dbReference type="FunFam" id="2.60.120.310:FF:000004">
    <property type="entry name" value="DBH-like monooxygenase protein 1"/>
    <property type="match status" value="1"/>
</dbReference>
<keyword evidence="11" id="KW-1185">Reference proteome</keyword>
<dbReference type="PROSITE" id="PS50836">
    <property type="entry name" value="DOMON"/>
    <property type="match status" value="1"/>
</dbReference>
<dbReference type="Gene3D" id="2.60.120.230">
    <property type="match status" value="1"/>
</dbReference>
<dbReference type="GO" id="GO:0006589">
    <property type="term" value="P:octopamine biosynthetic process"/>
    <property type="evidence" value="ECO:0007669"/>
    <property type="project" value="TreeGrafter"/>
</dbReference>
<evidence type="ECO:0000256" key="8">
    <source>
        <dbReference type="ARBA" id="ARBA00023180"/>
    </source>
</evidence>
<dbReference type="InterPro" id="IPR045266">
    <property type="entry name" value="DOH_DOMON"/>
</dbReference>
<evidence type="ECO:0000313" key="10">
    <source>
        <dbReference type="EMBL" id="CAH1233413.1"/>
    </source>
</evidence>
<dbReference type="GO" id="GO:0005615">
    <property type="term" value="C:extracellular space"/>
    <property type="evidence" value="ECO:0007669"/>
    <property type="project" value="TreeGrafter"/>
</dbReference>
<dbReference type="Gene3D" id="2.60.40.1210">
    <property type="entry name" value="Cellobiose dehydrogenase, cytochrome domain"/>
    <property type="match status" value="1"/>
</dbReference>
<name>A0A8J9W0V0_BRALA</name>
<dbReference type="SUPFAM" id="SSF49344">
    <property type="entry name" value="CBD9-like"/>
    <property type="match status" value="1"/>
</dbReference>
<dbReference type="GO" id="GO:0042420">
    <property type="term" value="P:dopamine catabolic process"/>
    <property type="evidence" value="ECO:0007669"/>
    <property type="project" value="TreeGrafter"/>
</dbReference>
<dbReference type="Pfam" id="PF03351">
    <property type="entry name" value="DOMON"/>
    <property type="match status" value="1"/>
</dbReference>
<dbReference type="InterPro" id="IPR014784">
    <property type="entry name" value="Cu2_ascorb_mOase-like_C"/>
</dbReference>
<dbReference type="Gene3D" id="2.60.120.310">
    <property type="entry name" value="Copper type II, ascorbate-dependent monooxygenase, N-terminal domain"/>
    <property type="match status" value="1"/>
</dbReference>
<dbReference type="FunFam" id="2.60.40.1210:FF:000003">
    <property type="entry name" value="Uncharacterized protein"/>
    <property type="match status" value="1"/>
</dbReference>
<accession>A0A8J9W0V0</accession>
<keyword evidence="6" id="KW-0503">Monooxygenase</keyword>
<dbReference type="InterPro" id="IPR000323">
    <property type="entry name" value="Cu2_ascorb_mOase_N"/>
</dbReference>
<dbReference type="PRINTS" id="PR00767">
    <property type="entry name" value="DBMONOXGNASE"/>
</dbReference>
<dbReference type="CDD" id="cd09631">
    <property type="entry name" value="DOMON_DOH"/>
    <property type="match status" value="1"/>
</dbReference>
<evidence type="ECO:0000256" key="1">
    <source>
        <dbReference type="ARBA" id="ARBA00001973"/>
    </source>
</evidence>
<dbReference type="FunFam" id="2.60.120.230:FF:000001">
    <property type="entry name" value="Monooxygenase, DBH-like 1"/>
    <property type="match status" value="1"/>
</dbReference>
<dbReference type="EMBL" id="OV696686">
    <property type="protein sequence ID" value="CAH1233413.1"/>
    <property type="molecule type" value="Genomic_DNA"/>
</dbReference>
<dbReference type="InterPro" id="IPR036939">
    <property type="entry name" value="Cu2_ascorb_mOase_N_sf"/>
</dbReference>
<dbReference type="PANTHER" id="PTHR10157">
    <property type="entry name" value="DOPAMINE BETA HYDROXYLASE RELATED"/>
    <property type="match status" value="1"/>
</dbReference>
<dbReference type="SUPFAM" id="SSF49742">
    <property type="entry name" value="PHM/PNGase F"/>
    <property type="match status" value="2"/>
</dbReference>